<dbReference type="InterPro" id="IPR043128">
    <property type="entry name" value="Rev_trsase/Diguanyl_cyclase"/>
</dbReference>
<protein>
    <recommendedName>
        <fullName evidence="1">diguanylate cyclase</fullName>
        <ecNumber evidence="1">2.7.7.65</ecNumber>
    </recommendedName>
</protein>
<dbReference type="GO" id="GO:0052621">
    <property type="term" value="F:diguanylate cyclase activity"/>
    <property type="evidence" value="ECO:0007669"/>
    <property type="project" value="UniProtKB-EC"/>
</dbReference>
<sequence length="185" mass="20222">MPTPVEPLRLLLLAHEPFWQALLNGCAAAPGGNVILLHGANWDVFSARYGSERNTVLLTTPDLMPKTGTCLLPTVVLLEEEPLVGPSGVSDWLVRDTLTGDVLRRCLRYVHERSRLEDTLRRLAGQDPLTGIANRQGFQALLANRLAEGGSLALGHLDLDNFRHANDSLGHQAGDRLILQVVARL</sequence>
<organism evidence="4 5">
    <name type="scientific">Pseudomonas syringae pv. primulae</name>
    <dbReference type="NCBI Taxonomy" id="251707"/>
    <lineage>
        <taxon>Bacteria</taxon>
        <taxon>Pseudomonadati</taxon>
        <taxon>Pseudomonadota</taxon>
        <taxon>Gammaproteobacteria</taxon>
        <taxon>Pseudomonadales</taxon>
        <taxon>Pseudomonadaceae</taxon>
        <taxon>Pseudomonas</taxon>
    </lineage>
</organism>
<dbReference type="NCBIfam" id="TIGR00254">
    <property type="entry name" value="GGDEF"/>
    <property type="match status" value="1"/>
</dbReference>
<evidence type="ECO:0000259" key="3">
    <source>
        <dbReference type="PROSITE" id="PS50887"/>
    </source>
</evidence>
<feature type="domain" description="GGDEF" evidence="3">
    <location>
        <begin position="150"/>
        <end position="185"/>
    </location>
</feature>
<reference evidence="4 5" key="1">
    <citation type="submission" date="2018-08" db="EMBL/GenBank/DDBJ databases">
        <title>Recombination of ecologically and evolutionarily significant loci maintains genetic cohesion in the Pseudomonas syringae species complex.</title>
        <authorList>
            <person name="Dillon M."/>
            <person name="Thakur S."/>
            <person name="Almeida R.N.D."/>
            <person name="Weir B.S."/>
            <person name="Guttman D.S."/>
        </authorList>
    </citation>
    <scope>NUCLEOTIDE SEQUENCE [LARGE SCALE GENOMIC DNA]</scope>
    <source>
        <strain evidence="4 5">ICMP 8670</strain>
    </source>
</reference>
<dbReference type="RefSeq" id="WP_147465533.1">
    <property type="nucleotide sequence ID" value="NZ_RBRQ01000307.1"/>
</dbReference>
<comment type="caution">
    <text evidence="4">The sequence shown here is derived from an EMBL/GenBank/DDBJ whole genome shotgun (WGS) entry which is preliminary data.</text>
</comment>
<evidence type="ECO:0000256" key="2">
    <source>
        <dbReference type="ARBA" id="ARBA00034247"/>
    </source>
</evidence>
<accession>A0A3M4RHQ9</accession>
<proteinExistence type="predicted"/>
<dbReference type="PANTHER" id="PTHR45138:SF9">
    <property type="entry name" value="DIGUANYLATE CYCLASE DGCM-RELATED"/>
    <property type="match status" value="1"/>
</dbReference>
<dbReference type="Pfam" id="PF00990">
    <property type="entry name" value="GGDEF"/>
    <property type="match status" value="1"/>
</dbReference>
<dbReference type="InterPro" id="IPR000160">
    <property type="entry name" value="GGDEF_dom"/>
</dbReference>
<dbReference type="AlphaFoldDB" id="A0A3M4RHQ9"/>
<dbReference type="Gene3D" id="3.30.70.270">
    <property type="match status" value="1"/>
</dbReference>
<dbReference type="EMBL" id="RBRQ01000307">
    <property type="protein sequence ID" value="RMR02198.1"/>
    <property type="molecule type" value="Genomic_DNA"/>
</dbReference>
<comment type="catalytic activity">
    <reaction evidence="2">
        <text>2 GTP = 3',3'-c-di-GMP + 2 diphosphate</text>
        <dbReference type="Rhea" id="RHEA:24898"/>
        <dbReference type="ChEBI" id="CHEBI:33019"/>
        <dbReference type="ChEBI" id="CHEBI:37565"/>
        <dbReference type="ChEBI" id="CHEBI:58805"/>
        <dbReference type="EC" id="2.7.7.65"/>
    </reaction>
</comment>
<dbReference type="PROSITE" id="PS50887">
    <property type="entry name" value="GGDEF"/>
    <property type="match status" value="1"/>
</dbReference>
<dbReference type="Proteomes" id="UP000276615">
    <property type="component" value="Unassembled WGS sequence"/>
</dbReference>
<dbReference type="PANTHER" id="PTHR45138">
    <property type="entry name" value="REGULATORY COMPONENTS OF SENSORY TRANSDUCTION SYSTEM"/>
    <property type="match status" value="1"/>
</dbReference>
<evidence type="ECO:0000313" key="5">
    <source>
        <dbReference type="Proteomes" id="UP000276615"/>
    </source>
</evidence>
<feature type="non-terminal residue" evidence="4">
    <location>
        <position position="185"/>
    </location>
</feature>
<gene>
    <name evidence="4" type="ORF">ALP92_04552</name>
</gene>
<dbReference type="InterPro" id="IPR050469">
    <property type="entry name" value="Diguanylate_Cyclase"/>
</dbReference>
<dbReference type="EC" id="2.7.7.65" evidence="1"/>
<name>A0A3M4RHQ9_9PSED</name>
<dbReference type="InterPro" id="IPR029787">
    <property type="entry name" value="Nucleotide_cyclase"/>
</dbReference>
<evidence type="ECO:0000256" key="1">
    <source>
        <dbReference type="ARBA" id="ARBA00012528"/>
    </source>
</evidence>
<dbReference type="SUPFAM" id="SSF55073">
    <property type="entry name" value="Nucleotide cyclase"/>
    <property type="match status" value="1"/>
</dbReference>
<evidence type="ECO:0000313" key="4">
    <source>
        <dbReference type="EMBL" id="RMR02198.1"/>
    </source>
</evidence>